<comment type="caution">
    <text evidence="3">The sequence shown here is derived from an EMBL/GenBank/DDBJ whole genome shotgun (WGS) entry which is preliminary data.</text>
</comment>
<evidence type="ECO:0000313" key="3">
    <source>
        <dbReference type="EMBL" id="RWY44592.1"/>
    </source>
</evidence>
<keyword evidence="1" id="KW-0472">Membrane</keyword>
<reference evidence="3 4" key="1">
    <citation type="journal article" date="2015" name="Int. J. Syst. Evol. Microbiol.">
        <title>Gemmobacter intermedius sp. nov., isolated from a white stork (Ciconia ciconia).</title>
        <authorList>
            <person name="Kampfer P."/>
            <person name="Jerzak L."/>
            <person name="Wilharm G."/>
            <person name="Golke J."/>
            <person name="Busse H.J."/>
            <person name="Glaeser S.P."/>
        </authorList>
    </citation>
    <scope>NUCLEOTIDE SEQUENCE [LARGE SCALE GENOMIC DNA]</scope>
    <source>
        <strain evidence="3 4">119/4</strain>
    </source>
</reference>
<keyword evidence="1" id="KW-0812">Transmembrane</keyword>
<evidence type="ECO:0000313" key="4">
    <source>
        <dbReference type="Proteomes" id="UP000287168"/>
    </source>
</evidence>
<evidence type="ECO:0000256" key="1">
    <source>
        <dbReference type="SAM" id="Phobius"/>
    </source>
</evidence>
<feature type="transmembrane region" description="Helical" evidence="1">
    <location>
        <begin position="110"/>
        <end position="131"/>
    </location>
</feature>
<accession>A0A3S3V2M5</accession>
<organism evidence="3 4">
    <name type="scientific">Falsigemmobacter intermedius</name>
    <dbReference type="NCBI Taxonomy" id="1553448"/>
    <lineage>
        <taxon>Bacteria</taxon>
        <taxon>Pseudomonadati</taxon>
        <taxon>Pseudomonadota</taxon>
        <taxon>Alphaproteobacteria</taxon>
        <taxon>Rhodobacterales</taxon>
        <taxon>Paracoccaceae</taxon>
        <taxon>Falsigemmobacter</taxon>
    </lineage>
</organism>
<name>A0A3S3V2M5_9RHOB</name>
<proteinExistence type="predicted"/>
<dbReference type="OrthoDB" id="1631120at2"/>
<dbReference type="RefSeq" id="WP_128486392.1">
    <property type="nucleotide sequence ID" value="NZ_JBHLXB010000026.1"/>
</dbReference>
<keyword evidence="4" id="KW-1185">Reference proteome</keyword>
<dbReference type="NCBIfam" id="NF033664">
    <property type="entry name" value="PACE_transport"/>
    <property type="match status" value="1"/>
</dbReference>
<dbReference type="Pfam" id="PF05232">
    <property type="entry name" value="BTP"/>
    <property type="match status" value="2"/>
</dbReference>
<evidence type="ECO:0000259" key="2">
    <source>
        <dbReference type="Pfam" id="PF05232"/>
    </source>
</evidence>
<feature type="transmembrane region" description="Helical" evidence="1">
    <location>
        <begin position="12"/>
        <end position="31"/>
    </location>
</feature>
<dbReference type="EMBL" id="SBLC01000002">
    <property type="protein sequence ID" value="RWY44592.1"/>
    <property type="molecule type" value="Genomic_DNA"/>
</dbReference>
<keyword evidence="1" id="KW-1133">Transmembrane helix</keyword>
<feature type="transmembrane region" description="Helical" evidence="1">
    <location>
        <begin position="83"/>
        <end position="104"/>
    </location>
</feature>
<feature type="domain" description="Chlorhexidine efflux transporter" evidence="2">
    <location>
        <begin position="74"/>
        <end position="136"/>
    </location>
</feature>
<sequence>MFRLPATQRRLIYVALFESLAIVLSTILLNMMSKGDGHSSLPVAVAVSVIAVVWNFIFNTGFEAAERRFGIVKRSLPLRAGHAIGFEGGLVLFTVPLFMVWYQVGFLDALMMEAAILIFFLVFTFFFTLAFDRIFPLPHQQMQDA</sequence>
<feature type="domain" description="Chlorhexidine efflux transporter" evidence="2">
    <location>
        <begin position="7"/>
        <end position="68"/>
    </location>
</feature>
<dbReference type="InterPro" id="IPR007896">
    <property type="entry name" value="BTP_bacteria"/>
</dbReference>
<dbReference type="InterPro" id="IPR058208">
    <property type="entry name" value="PACE"/>
</dbReference>
<feature type="transmembrane region" description="Helical" evidence="1">
    <location>
        <begin position="43"/>
        <end position="62"/>
    </location>
</feature>
<dbReference type="AlphaFoldDB" id="A0A3S3V2M5"/>
<dbReference type="Proteomes" id="UP000287168">
    <property type="component" value="Unassembled WGS sequence"/>
</dbReference>
<protein>
    <submittedName>
        <fullName evidence="3">PACE efflux transporter</fullName>
    </submittedName>
</protein>
<gene>
    <name evidence="3" type="ORF">EP867_01185</name>
</gene>